<proteinExistence type="predicted"/>
<feature type="compositionally biased region" description="Basic and acidic residues" evidence="1">
    <location>
        <begin position="193"/>
        <end position="204"/>
    </location>
</feature>
<accession>A0A1C7MA23</accession>
<gene>
    <name evidence="3" type="ORF">A0H81_06129</name>
</gene>
<protein>
    <recommendedName>
        <fullName evidence="2">Protein kinase domain-containing protein</fullName>
    </recommendedName>
</protein>
<evidence type="ECO:0000256" key="1">
    <source>
        <dbReference type="SAM" id="MobiDB-lite"/>
    </source>
</evidence>
<dbReference type="OMA" id="ARINRCR"/>
<evidence type="ECO:0000313" key="3">
    <source>
        <dbReference type="EMBL" id="OBZ73731.1"/>
    </source>
</evidence>
<dbReference type="InterPro" id="IPR011009">
    <property type="entry name" value="Kinase-like_dom_sf"/>
</dbReference>
<dbReference type="SUPFAM" id="SSF56112">
    <property type="entry name" value="Protein kinase-like (PK-like)"/>
    <property type="match status" value="1"/>
</dbReference>
<sequence length="320" mass="36039">MRSKITKDKHLASNALASVVVRGLVKTDQGDQVDACADARAPPPIIIDPEDIYYWIRPDGVPARTFPKLPCPKQLCVELEIGKKLGEGSCGCVYAATATRLFDPSNPLDAVEHPQAPILPELVIKVASPGQRWRLEREASAYEEMQVIQGISVARCYGWFEAKLTEGSSILGFENSVDGYSSDESDSDESDSDDSHSRPGREEPPDVLSFLVLERLGGFLKMGKNYFNERDIFEVYEDLGRLGITHDDVRYSNLVRAAPGPPGFKSRRCPYHNHAHRYRVIDFDKCYKSDTTVEHLIEMSDYALKRVFEGVKQYFEMEPW</sequence>
<reference evidence="3 4" key="1">
    <citation type="submission" date="2016-03" db="EMBL/GenBank/DDBJ databases">
        <title>Whole genome sequencing of Grifola frondosa 9006-11.</title>
        <authorList>
            <person name="Min B."/>
            <person name="Park H."/>
            <person name="Kim J.-G."/>
            <person name="Cho H."/>
            <person name="Oh Y.-L."/>
            <person name="Kong W.-S."/>
            <person name="Choi I.-G."/>
        </authorList>
    </citation>
    <scope>NUCLEOTIDE SEQUENCE [LARGE SCALE GENOMIC DNA]</scope>
    <source>
        <strain evidence="3 4">9006-11</strain>
    </source>
</reference>
<dbReference type="EMBL" id="LUGG01000006">
    <property type="protein sequence ID" value="OBZ73731.1"/>
    <property type="molecule type" value="Genomic_DNA"/>
</dbReference>
<feature type="domain" description="Protein kinase" evidence="2">
    <location>
        <begin position="79"/>
        <end position="320"/>
    </location>
</feature>
<keyword evidence="4" id="KW-1185">Reference proteome</keyword>
<dbReference type="Proteomes" id="UP000092993">
    <property type="component" value="Unassembled WGS sequence"/>
</dbReference>
<dbReference type="OrthoDB" id="2792339at2759"/>
<feature type="compositionally biased region" description="Acidic residues" evidence="1">
    <location>
        <begin position="181"/>
        <end position="192"/>
    </location>
</feature>
<evidence type="ECO:0000259" key="2">
    <source>
        <dbReference type="PROSITE" id="PS50011"/>
    </source>
</evidence>
<comment type="caution">
    <text evidence="3">The sequence shown here is derived from an EMBL/GenBank/DDBJ whole genome shotgun (WGS) entry which is preliminary data.</text>
</comment>
<dbReference type="GO" id="GO:0005524">
    <property type="term" value="F:ATP binding"/>
    <property type="evidence" value="ECO:0007669"/>
    <property type="project" value="InterPro"/>
</dbReference>
<name>A0A1C7MA23_GRIFR</name>
<dbReference type="GO" id="GO:0004672">
    <property type="term" value="F:protein kinase activity"/>
    <property type="evidence" value="ECO:0007669"/>
    <property type="project" value="InterPro"/>
</dbReference>
<organism evidence="3 4">
    <name type="scientific">Grifola frondosa</name>
    <name type="common">Maitake</name>
    <name type="synonym">Polyporus frondosus</name>
    <dbReference type="NCBI Taxonomy" id="5627"/>
    <lineage>
        <taxon>Eukaryota</taxon>
        <taxon>Fungi</taxon>
        <taxon>Dikarya</taxon>
        <taxon>Basidiomycota</taxon>
        <taxon>Agaricomycotina</taxon>
        <taxon>Agaricomycetes</taxon>
        <taxon>Polyporales</taxon>
        <taxon>Grifolaceae</taxon>
        <taxon>Grifola</taxon>
    </lineage>
</organism>
<dbReference type="PROSITE" id="PS50011">
    <property type="entry name" value="PROTEIN_KINASE_DOM"/>
    <property type="match status" value="1"/>
</dbReference>
<evidence type="ECO:0000313" key="4">
    <source>
        <dbReference type="Proteomes" id="UP000092993"/>
    </source>
</evidence>
<dbReference type="AlphaFoldDB" id="A0A1C7MA23"/>
<feature type="region of interest" description="Disordered" evidence="1">
    <location>
        <begin position="179"/>
        <end position="204"/>
    </location>
</feature>
<dbReference type="InterPro" id="IPR000719">
    <property type="entry name" value="Prot_kinase_dom"/>
</dbReference>